<dbReference type="InterPro" id="IPR040570">
    <property type="entry name" value="LAL_C2"/>
</dbReference>
<dbReference type="Gene3D" id="3.30.470.20">
    <property type="entry name" value="ATP-grasp fold, B domain"/>
    <property type="match status" value="1"/>
</dbReference>
<dbReference type="GO" id="GO:0034026">
    <property type="term" value="F:L-amino-acid alpha-ligase activity"/>
    <property type="evidence" value="ECO:0007669"/>
    <property type="project" value="UniProtKB-EC"/>
</dbReference>
<evidence type="ECO:0000256" key="1">
    <source>
        <dbReference type="ARBA" id="ARBA00022598"/>
    </source>
</evidence>
<organism evidence="7 8">
    <name type="scientific">Streptomyces rubrolavendulae</name>
    <dbReference type="NCBI Taxonomy" id="285473"/>
    <lineage>
        <taxon>Bacteria</taxon>
        <taxon>Bacillati</taxon>
        <taxon>Actinomycetota</taxon>
        <taxon>Actinomycetes</taxon>
        <taxon>Kitasatosporales</taxon>
        <taxon>Streptomycetaceae</taxon>
        <taxon>Streptomyces</taxon>
    </lineage>
</organism>
<dbReference type="AlphaFoldDB" id="A0A1D8G5C3"/>
<gene>
    <name evidence="7" type="primary">bacD_1</name>
    <name evidence="7" type="ORF">A4G23_03530</name>
</gene>
<dbReference type="PANTHER" id="PTHR43585">
    <property type="entry name" value="FUMIPYRROLE BIOSYNTHESIS PROTEIN C"/>
    <property type="match status" value="1"/>
</dbReference>
<dbReference type="KEGG" id="srn:A4G23_03530"/>
<dbReference type="PROSITE" id="PS50975">
    <property type="entry name" value="ATP_GRASP"/>
    <property type="match status" value="1"/>
</dbReference>
<dbReference type="PANTHER" id="PTHR43585:SF2">
    <property type="entry name" value="ATP-GRASP ENZYME FSQD"/>
    <property type="match status" value="1"/>
</dbReference>
<evidence type="ECO:0000256" key="5">
    <source>
        <dbReference type="SAM" id="MobiDB-lite"/>
    </source>
</evidence>
<sequence length="474" mass="49884">MQSDDRPILIVGYTAGWKSVAARHHGHGTTVFLDTPGAAREKNLAEVLAGAEAACELVEIEYEDPDAASRFHREYRGRPPAAVIPGIEYAVPFAARLAELYGLPGAGPHAADRLRDKWLLRQAVAGSGVRGPLSRPVEHPDDVRRLMALTGTAVVLKPANRQGSIGTRIVRAPEQVDEAWRECVLAEHDAMAAQSAVPARMLAETFLEGPEYSVELLVRDGGAFFRNVTAKSLFPGDRPVELGHVVPGAPDPAVEELLYSATETLLRTVGFGTGFVHCEWILVDGVPHLVECAGRMPGGGIIDLIESAWDFDIVREYLRLMRGQEPTSELPARPSAGACTWFVTAEPGRVERVDGVAEAADRLGVLAVHLLVGPGPVVRAPRSGRDRVGYVMAGGSTGETARQRAQAAARSIRVVVAPPQPPSSPPASAPAPASASTSSSPPTPASASTSSSPPTPASSPTPAPTSPAPPPPSL</sequence>
<protein>
    <submittedName>
        <fullName evidence="7">Alanine-anticapsin ligase BacD</fullName>
        <ecNumber evidence="7">6.3.2.49</ecNumber>
    </submittedName>
</protein>
<evidence type="ECO:0000313" key="7">
    <source>
        <dbReference type="EMBL" id="AOT60655.1"/>
    </source>
</evidence>
<proteinExistence type="predicted"/>
<dbReference type="SUPFAM" id="SSF56059">
    <property type="entry name" value="Glutathione synthetase ATP-binding domain-like"/>
    <property type="match status" value="1"/>
</dbReference>
<dbReference type="PATRIC" id="fig|285473.5.peg.3696"/>
<dbReference type="EMBL" id="CP017316">
    <property type="protein sequence ID" value="AOT60655.1"/>
    <property type="molecule type" value="Genomic_DNA"/>
</dbReference>
<feature type="region of interest" description="Disordered" evidence="5">
    <location>
        <begin position="416"/>
        <end position="474"/>
    </location>
</feature>
<accession>A0A1D8G5C3</accession>
<dbReference type="Pfam" id="PF13535">
    <property type="entry name" value="ATP-grasp_4"/>
    <property type="match status" value="1"/>
</dbReference>
<evidence type="ECO:0000313" key="8">
    <source>
        <dbReference type="Proteomes" id="UP000095349"/>
    </source>
</evidence>
<keyword evidence="3 4" id="KW-0067">ATP-binding</keyword>
<dbReference type="InterPro" id="IPR011761">
    <property type="entry name" value="ATP-grasp"/>
</dbReference>
<dbReference type="Gene3D" id="3.30.1490.20">
    <property type="entry name" value="ATP-grasp fold, A domain"/>
    <property type="match status" value="1"/>
</dbReference>
<dbReference type="GO" id="GO:0005524">
    <property type="term" value="F:ATP binding"/>
    <property type="evidence" value="ECO:0007669"/>
    <property type="project" value="UniProtKB-UniRule"/>
</dbReference>
<feature type="compositionally biased region" description="Pro residues" evidence="5">
    <location>
        <begin position="453"/>
        <end position="474"/>
    </location>
</feature>
<evidence type="ECO:0000256" key="4">
    <source>
        <dbReference type="PROSITE-ProRule" id="PRU00409"/>
    </source>
</evidence>
<keyword evidence="1 7" id="KW-0436">Ligase</keyword>
<dbReference type="Proteomes" id="UP000095349">
    <property type="component" value="Chromosome"/>
</dbReference>
<dbReference type="RefSeq" id="WP_069977740.1">
    <property type="nucleotide sequence ID" value="NZ_CP017316.1"/>
</dbReference>
<name>A0A1D8G5C3_9ACTN</name>
<feature type="compositionally biased region" description="Pro residues" evidence="5">
    <location>
        <begin position="418"/>
        <end position="429"/>
    </location>
</feature>
<dbReference type="InterPro" id="IPR052032">
    <property type="entry name" value="ATP-dep_AA_Ligase"/>
</dbReference>
<evidence type="ECO:0000259" key="6">
    <source>
        <dbReference type="PROSITE" id="PS50975"/>
    </source>
</evidence>
<dbReference type="OrthoDB" id="24041at2"/>
<keyword evidence="2 4" id="KW-0547">Nucleotide-binding</keyword>
<dbReference type="GeneID" id="33066211"/>
<keyword evidence="8" id="KW-1185">Reference proteome</keyword>
<dbReference type="Gene3D" id="3.40.50.20">
    <property type="match status" value="1"/>
</dbReference>
<dbReference type="EC" id="6.3.2.49" evidence="7"/>
<evidence type="ECO:0000256" key="2">
    <source>
        <dbReference type="ARBA" id="ARBA00022741"/>
    </source>
</evidence>
<feature type="compositionally biased region" description="Low complexity" evidence="5">
    <location>
        <begin position="430"/>
        <end position="452"/>
    </location>
</feature>
<dbReference type="Pfam" id="PF18603">
    <property type="entry name" value="LAL_C2"/>
    <property type="match status" value="1"/>
</dbReference>
<feature type="domain" description="ATP-grasp" evidence="6">
    <location>
        <begin position="121"/>
        <end position="322"/>
    </location>
</feature>
<dbReference type="InterPro" id="IPR013815">
    <property type="entry name" value="ATP_grasp_subdomain_1"/>
</dbReference>
<evidence type="ECO:0000256" key="3">
    <source>
        <dbReference type="ARBA" id="ARBA00022840"/>
    </source>
</evidence>
<dbReference type="GO" id="GO:0046872">
    <property type="term" value="F:metal ion binding"/>
    <property type="evidence" value="ECO:0007669"/>
    <property type="project" value="InterPro"/>
</dbReference>
<reference evidence="7 8" key="1">
    <citation type="submission" date="2016-09" db="EMBL/GenBank/DDBJ databases">
        <title>Streptomyces rubrolavendulae MJM4426 Genome sequencing and assembly.</title>
        <authorList>
            <person name="Kim J.-G."/>
        </authorList>
    </citation>
    <scope>NUCLEOTIDE SEQUENCE [LARGE SCALE GENOMIC DNA]</scope>
    <source>
        <strain evidence="7 8">MJM4426</strain>
    </source>
</reference>
<dbReference type="STRING" id="285473.A4G23_03530"/>